<evidence type="ECO:0000259" key="1">
    <source>
        <dbReference type="Pfam" id="PF09004"/>
    </source>
</evidence>
<dbReference type="GO" id="GO:0008168">
    <property type="term" value="F:methyltransferase activity"/>
    <property type="evidence" value="ECO:0007669"/>
    <property type="project" value="InterPro"/>
</dbReference>
<dbReference type="Proteomes" id="UP000694621">
    <property type="component" value="Unplaced"/>
</dbReference>
<proteinExistence type="predicted"/>
<sequence>MIYLPLNPSKNCSLGLMFDCMRDVECWMSKNFLKLNQDKTDIIIFGNPDSVSVKANDLGPLNTNVHDHVKNLGFIFDFHDLTDCVASHKDNIILKFADDTAVIGRITGGDEAAYRSEVTRLVLWCEDNNLALNTVKTKELIVDMRKGRRPHQPLFIRELEVERVSSFKYLGVHISQDLTWTINTTQLVKKAQQRLYFLRRLRKFGMSPKILNNFYSCVIESLLTSCITVWYGSTTVAERKRLQRVVKTAEKIIRTPLPSLQSIYHHRVHRRAASILKDSTHPQHGLFTLLPSGRRYRSVKCKTTRLKNSFFPTAIRLLNTPKE</sequence>
<feature type="domain" description="Alkylated DNA repair protein AlkB homologue 8 N-terminal" evidence="1">
    <location>
        <begin position="180"/>
        <end position="221"/>
    </location>
</feature>
<accession>A0A8B9RC03</accession>
<organism evidence="2 3">
    <name type="scientific">Astyanax mexicanus</name>
    <name type="common">Blind cave fish</name>
    <name type="synonym">Astyanax fasciatus mexicanus</name>
    <dbReference type="NCBI Taxonomy" id="7994"/>
    <lineage>
        <taxon>Eukaryota</taxon>
        <taxon>Metazoa</taxon>
        <taxon>Chordata</taxon>
        <taxon>Craniata</taxon>
        <taxon>Vertebrata</taxon>
        <taxon>Euteleostomi</taxon>
        <taxon>Actinopterygii</taxon>
        <taxon>Neopterygii</taxon>
        <taxon>Teleostei</taxon>
        <taxon>Ostariophysi</taxon>
        <taxon>Characiformes</taxon>
        <taxon>Characoidei</taxon>
        <taxon>Acestrorhamphidae</taxon>
        <taxon>Acestrorhamphinae</taxon>
        <taxon>Astyanax</taxon>
    </lineage>
</organism>
<name>A0A8B9RC03_ASTMX</name>
<protein>
    <recommendedName>
        <fullName evidence="1">Alkylated DNA repair protein AlkB homologue 8 N-terminal domain-containing protein</fullName>
    </recommendedName>
</protein>
<dbReference type="Pfam" id="PF09004">
    <property type="entry name" value="ALKBH8_N"/>
    <property type="match status" value="1"/>
</dbReference>
<dbReference type="AlphaFoldDB" id="A0A8B9RC03"/>
<dbReference type="PANTHER" id="PTHR33332">
    <property type="entry name" value="REVERSE TRANSCRIPTASE DOMAIN-CONTAINING PROTEIN"/>
    <property type="match status" value="1"/>
</dbReference>
<dbReference type="InterPro" id="IPR015095">
    <property type="entry name" value="AlkB_hom8_N"/>
</dbReference>
<evidence type="ECO:0000313" key="3">
    <source>
        <dbReference type="Proteomes" id="UP000694621"/>
    </source>
</evidence>
<dbReference type="Ensembl" id="ENSAMXT00005034674.1">
    <property type="protein sequence ID" value="ENSAMXP00005031694.1"/>
    <property type="gene ID" value="ENSAMXG00005015512.1"/>
</dbReference>
<evidence type="ECO:0000313" key="2">
    <source>
        <dbReference type="Ensembl" id="ENSAMXP00005031694.1"/>
    </source>
</evidence>
<reference evidence="2" key="1">
    <citation type="submission" date="2025-08" db="UniProtKB">
        <authorList>
            <consortium name="Ensembl"/>
        </authorList>
    </citation>
    <scope>IDENTIFICATION</scope>
</reference>
<dbReference type="GO" id="GO:0016706">
    <property type="term" value="F:2-oxoglutarate-dependent dioxygenase activity"/>
    <property type="evidence" value="ECO:0007669"/>
    <property type="project" value="InterPro"/>
</dbReference>